<dbReference type="AlphaFoldDB" id="A0A5N6D5Y6"/>
<organism evidence="1 2">
    <name type="scientific">Aspergillus parasiticus</name>
    <dbReference type="NCBI Taxonomy" id="5067"/>
    <lineage>
        <taxon>Eukaryota</taxon>
        <taxon>Fungi</taxon>
        <taxon>Dikarya</taxon>
        <taxon>Ascomycota</taxon>
        <taxon>Pezizomycotina</taxon>
        <taxon>Eurotiomycetes</taxon>
        <taxon>Eurotiomycetidae</taxon>
        <taxon>Eurotiales</taxon>
        <taxon>Aspergillaceae</taxon>
        <taxon>Aspergillus</taxon>
        <taxon>Aspergillus subgen. Circumdati</taxon>
    </lineage>
</organism>
<dbReference type="VEuPathDB" id="FungiDB:BDV34DRAFT_217196"/>
<protein>
    <submittedName>
        <fullName evidence="1">Uncharacterized protein</fullName>
    </submittedName>
</protein>
<sequence length="108" mass="12180">MDQNHRYYGLPAPLSSLAMYIHPSLSPLPHYSVSTSNNNDKRTMGLEQIRPKIGRRVSWLWKLPVGNQNQRKKIGDSAKMLQGFTASTELQGEKKFITIVCTTASCIM</sequence>
<dbReference type="EMBL" id="ML735045">
    <property type="protein sequence ID" value="KAB8200367.1"/>
    <property type="molecule type" value="Genomic_DNA"/>
</dbReference>
<evidence type="ECO:0000313" key="2">
    <source>
        <dbReference type="Proteomes" id="UP000326532"/>
    </source>
</evidence>
<accession>A0A5N6D5Y6</accession>
<proteinExistence type="predicted"/>
<keyword evidence="2" id="KW-1185">Reference proteome</keyword>
<gene>
    <name evidence="1" type="ORF">BDV34DRAFT_217196</name>
</gene>
<reference evidence="1 2" key="1">
    <citation type="submission" date="2019-04" db="EMBL/GenBank/DDBJ databases">
        <title>Fungal friends and foes A comparative genomics study of 23 Aspergillus species from section Flavi.</title>
        <authorList>
            <consortium name="DOE Joint Genome Institute"/>
            <person name="Kjaerbolling I."/>
            <person name="Vesth T.C."/>
            <person name="Frisvad J.C."/>
            <person name="Nybo J.L."/>
            <person name="Theobald S."/>
            <person name="Kildgaard S."/>
            <person name="Petersen T.I."/>
            <person name="Kuo A."/>
            <person name="Sato A."/>
            <person name="Lyhne E.K."/>
            <person name="Kogle M.E."/>
            <person name="Wiebenga A."/>
            <person name="Kun R.S."/>
            <person name="Lubbers R.J."/>
            <person name="Makela M.R."/>
            <person name="Barry K."/>
            <person name="Chovatia M."/>
            <person name="Clum A."/>
            <person name="Daum C."/>
            <person name="Haridas S."/>
            <person name="He G."/>
            <person name="LaButti K."/>
            <person name="Lipzen A."/>
            <person name="Mondo S."/>
            <person name="Pangilinan J."/>
            <person name="Riley R."/>
            <person name="Salamov A."/>
            <person name="Simmons B.A."/>
            <person name="Magnuson J.K."/>
            <person name="Henrissat B."/>
            <person name="Mortensen U.H."/>
            <person name="Larsen T.O."/>
            <person name="De vries R.P."/>
            <person name="Grigoriev I.V."/>
            <person name="Machida M."/>
            <person name="Baker S.E."/>
            <person name="Andersen M.R."/>
        </authorList>
    </citation>
    <scope>NUCLEOTIDE SEQUENCE [LARGE SCALE GENOMIC DNA]</scope>
    <source>
        <strain evidence="1 2">CBS 117618</strain>
    </source>
</reference>
<dbReference type="Proteomes" id="UP000326532">
    <property type="component" value="Unassembled WGS sequence"/>
</dbReference>
<name>A0A5N6D5Y6_ASPPA</name>
<evidence type="ECO:0000313" key="1">
    <source>
        <dbReference type="EMBL" id="KAB8200367.1"/>
    </source>
</evidence>